<proteinExistence type="predicted"/>
<keyword evidence="3" id="KW-1185">Reference proteome</keyword>
<evidence type="ECO:0000256" key="1">
    <source>
        <dbReference type="SAM" id="MobiDB-lite"/>
    </source>
</evidence>
<dbReference type="NCBIfam" id="NF040566">
    <property type="entry name" value="SCO2522_fam"/>
    <property type="match status" value="1"/>
</dbReference>
<accession>A0A238WIH6</accession>
<gene>
    <name evidence="2" type="ORF">SAMN06264365_102578</name>
</gene>
<feature type="region of interest" description="Disordered" evidence="1">
    <location>
        <begin position="140"/>
        <end position="178"/>
    </location>
</feature>
<protein>
    <submittedName>
        <fullName evidence="2">Uncharacterized protein</fullName>
    </submittedName>
</protein>
<organism evidence="2 3">
    <name type="scientific">Actinoplanes regularis</name>
    <dbReference type="NCBI Taxonomy" id="52697"/>
    <lineage>
        <taxon>Bacteria</taxon>
        <taxon>Bacillati</taxon>
        <taxon>Actinomycetota</taxon>
        <taxon>Actinomycetes</taxon>
        <taxon>Micromonosporales</taxon>
        <taxon>Micromonosporaceae</taxon>
        <taxon>Actinoplanes</taxon>
    </lineage>
</organism>
<feature type="compositionally biased region" description="Polar residues" evidence="1">
    <location>
        <begin position="163"/>
        <end position="175"/>
    </location>
</feature>
<dbReference type="InterPro" id="IPR049747">
    <property type="entry name" value="SCO2522-like"/>
</dbReference>
<reference evidence="2 3" key="1">
    <citation type="submission" date="2017-06" db="EMBL/GenBank/DDBJ databases">
        <authorList>
            <person name="Kim H.J."/>
            <person name="Triplett B.A."/>
        </authorList>
    </citation>
    <scope>NUCLEOTIDE SEQUENCE [LARGE SCALE GENOMIC DNA]</scope>
    <source>
        <strain evidence="2 3">DSM 43151</strain>
    </source>
</reference>
<sequence length="327" mass="36035">MTGTEARYEERSAQPRVEQLPLAHLSIELGHLYKEDFAGGIEQFRRHFLQVRPYVAAARERLADVLGPKRTPRVSTCFMIDDYFDTFDDPPAAVIGELVQAAGENDLTIDYIAREAGCARAGEVSPAELILDRLVADPPAGTDGVWPPPQESGWLTNGDRPPGTSSRPAMSSNTGWRPPVENARNRHSIFVAVEIFSEEDGGRLWSCPYLAAVWQLMRLGMLRHHGRPVAPPRQATDGLLASWAEMPAVLQLNAAAEPFTAYRTHSVLARRFLNIETAVGIVLSQVAVDEEVRLQVAKRAAGEGFALPEELVERIAYVFDGDATRVL</sequence>
<dbReference type="RefSeq" id="WP_089292358.1">
    <property type="nucleotide sequence ID" value="NZ_BOMU01000023.1"/>
</dbReference>
<dbReference type="EMBL" id="FZNR01000002">
    <property type="protein sequence ID" value="SNR46365.1"/>
    <property type="molecule type" value="Genomic_DNA"/>
</dbReference>
<dbReference type="OrthoDB" id="4561843at2"/>
<evidence type="ECO:0000313" key="2">
    <source>
        <dbReference type="EMBL" id="SNR46365.1"/>
    </source>
</evidence>
<dbReference type="AlphaFoldDB" id="A0A238WIH6"/>
<name>A0A238WIH6_9ACTN</name>
<dbReference type="Proteomes" id="UP000198415">
    <property type="component" value="Unassembled WGS sequence"/>
</dbReference>
<evidence type="ECO:0000313" key="3">
    <source>
        <dbReference type="Proteomes" id="UP000198415"/>
    </source>
</evidence>